<dbReference type="EMBL" id="CAJHJT010000001">
    <property type="protein sequence ID" value="CAD6996312.1"/>
    <property type="molecule type" value="Genomic_DNA"/>
</dbReference>
<organism evidence="1 2">
    <name type="scientific">Ceratitis capitata</name>
    <name type="common">Mediterranean fruit fly</name>
    <name type="synonym">Tephritis capitata</name>
    <dbReference type="NCBI Taxonomy" id="7213"/>
    <lineage>
        <taxon>Eukaryota</taxon>
        <taxon>Metazoa</taxon>
        <taxon>Ecdysozoa</taxon>
        <taxon>Arthropoda</taxon>
        <taxon>Hexapoda</taxon>
        <taxon>Insecta</taxon>
        <taxon>Pterygota</taxon>
        <taxon>Neoptera</taxon>
        <taxon>Endopterygota</taxon>
        <taxon>Diptera</taxon>
        <taxon>Brachycera</taxon>
        <taxon>Muscomorpha</taxon>
        <taxon>Tephritoidea</taxon>
        <taxon>Tephritidae</taxon>
        <taxon>Ceratitis</taxon>
        <taxon>Ceratitis</taxon>
    </lineage>
</organism>
<dbReference type="Proteomes" id="UP000606786">
    <property type="component" value="Unassembled WGS sequence"/>
</dbReference>
<protein>
    <submittedName>
        <fullName evidence="1">(Mediterranean fruit fly) hypothetical protein</fullName>
    </submittedName>
</protein>
<keyword evidence="2" id="KW-1185">Reference proteome</keyword>
<proteinExistence type="predicted"/>
<dbReference type="AlphaFoldDB" id="A0A811UAM8"/>
<accession>A0A811UAM8</accession>
<comment type="caution">
    <text evidence="1">The sequence shown here is derived from an EMBL/GenBank/DDBJ whole genome shotgun (WGS) entry which is preliminary data.</text>
</comment>
<evidence type="ECO:0000313" key="2">
    <source>
        <dbReference type="Proteomes" id="UP000606786"/>
    </source>
</evidence>
<evidence type="ECO:0000313" key="1">
    <source>
        <dbReference type="EMBL" id="CAD6996312.1"/>
    </source>
</evidence>
<name>A0A811UAM8_CERCA</name>
<reference evidence="1" key="1">
    <citation type="submission" date="2020-11" db="EMBL/GenBank/DDBJ databases">
        <authorList>
            <person name="Whitehead M."/>
        </authorList>
    </citation>
    <scope>NUCLEOTIDE SEQUENCE</scope>
    <source>
        <strain evidence="1">EGII</strain>
    </source>
</reference>
<sequence length="132" mass="15283">MKINSSKEKSLPTSWVEVAADGFKSGVYKLIWADLVPRLLIEPDDYALKILGNYTENEGDSFRYLMAAELSTFDRDLCDIRYCETDHKASWKRAICHFGSALIPSAENFAKKPCAQNNVYRLRKWKKTKRRK</sequence>
<gene>
    <name evidence="1" type="ORF">CCAP1982_LOCUS4991</name>
</gene>